<dbReference type="PANTHER" id="PTHR39200">
    <property type="entry name" value="HYPOTHETICAL EXPORTED PROTEIN"/>
    <property type="match status" value="1"/>
</dbReference>
<dbReference type="OrthoDB" id="5585143at2"/>
<dbReference type="Proteomes" id="UP000006049">
    <property type="component" value="Chromosome"/>
</dbReference>
<feature type="chain" id="PRO_5003684099" description="Putative auto-transporter adhesin head GIN domain-containing protein" evidence="2">
    <location>
        <begin position="24"/>
        <end position="244"/>
    </location>
</feature>
<feature type="compositionally biased region" description="Polar residues" evidence="1">
    <location>
        <begin position="227"/>
        <end position="237"/>
    </location>
</feature>
<dbReference type="eggNOG" id="COG3595">
    <property type="taxonomic scope" value="Bacteria"/>
</dbReference>
<dbReference type="PANTHER" id="PTHR39200:SF1">
    <property type="entry name" value="AUTO-TRANSPORTER ADHESIN HEAD GIN DOMAIN-CONTAINING PROTEIN-RELATED"/>
    <property type="match status" value="1"/>
</dbReference>
<reference evidence="4 5" key="1">
    <citation type="submission" date="2012-06" db="EMBL/GenBank/DDBJ databases">
        <title>The complete genome of Aequorivita sublithincola DSM 14238.</title>
        <authorList>
            <consortium name="US DOE Joint Genome Institute (JGI-PGF)"/>
            <person name="Lucas S."/>
            <person name="Copeland A."/>
            <person name="Lapidus A."/>
            <person name="Goodwin L."/>
            <person name="Pitluck S."/>
            <person name="Peters L."/>
            <person name="Munk A.C.C."/>
            <person name="Kyrpides N."/>
            <person name="Mavromatis K."/>
            <person name="Pagani I."/>
            <person name="Ivanova N."/>
            <person name="Ovchinnikova G."/>
            <person name="Zeytun A."/>
            <person name="Detter J.C."/>
            <person name="Han C."/>
            <person name="Land M."/>
            <person name="Hauser L."/>
            <person name="Markowitz V."/>
            <person name="Cheng J.-F."/>
            <person name="Hugenholtz P."/>
            <person name="Woyke T."/>
            <person name="Wu D."/>
            <person name="Tindall B."/>
            <person name="Faehnrich R."/>
            <person name="Brambilla E."/>
            <person name="Klenk H.-P."/>
            <person name="Eisen J.A."/>
        </authorList>
    </citation>
    <scope>NUCLEOTIDE SEQUENCE [LARGE SCALE GENOMIC DNA]</scope>
    <source>
        <strain evidence="5">DSM 14238 / LMG 21431 / ACAM 643 / 9-3</strain>
    </source>
</reference>
<keyword evidence="2" id="KW-0732">Signal</keyword>
<dbReference type="AlphaFoldDB" id="I3YYL3"/>
<evidence type="ECO:0000256" key="2">
    <source>
        <dbReference type="SAM" id="SignalP"/>
    </source>
</evidence>
<protein>
    <recommendedName>
        <fullName evidence="3">Putative auto-transporter adhesin head GIN domain-containing protein</fullName>
    </recommendedName>
</protein>
<dbReference type="PATRIC" id="fig|746697.3.peg.2682"/>
<feature type="region of interest" description="Disordered" evidence="1">
    <location>
        <begin position="223"/>
        <end position="244"/>
    </location>
</feature>
<organism evidence="4 5">
    <name type="scientific">Aequorivita sublithincola (strain DSM 14238 / LMG 21431 / ACAM 643 / 9-3)</name>
    <dbReference type="NCBI Taxonomy" id="746697"/>
    <lineage>
        <taxon>Bacteria</taxon>
        <taxon>Pseudomonadati</taxon>
        <taxon>Bacteroidota</taxon>
        <taxon>Flavobacteriia</taxon>
        <taxon>Flavobacteriales</taxon>
        <taxon>Flavobacteriaceae</taxon>
        <taxon>Aequorivita</taxon>
    </lineage>
</organism>
<feature type="domain" description="Putative auto-transporter adhesin head GIN" evidence="3">
    <location>
        <begin position="47"/>
        <end position="228"/>
    </location>
</feature>
<dbReference type="RefSeq" id="WP_014783330.1">
    <property type="nucleotide sequence ID" value="NC_018013.1"/>
</dbReference>
<name>I3YYL3_AEQSU</name>
<dbReference type="Gene3D" id="2.160.20.120">
    <property type="match status" value="1"/>
</dbReference>
<gene>
    <name evidence="4" type="ordered locus">Aeqsu_2628</name>
</gene>
<keyword evidence="5" id="KW-1185">Reference proteome</keyword>
<evidence type="ECO:0000313" key="4">
    <source>
        <dbReference type="EMBL" id="AFL82081.1"/>
    </source>
</evidence>
<dbReference type="KEGG" id="asl:Aeqsu_2628"/>
<dbReference type="Pfam" id="PF10988">
    <property type="entry name" value="DUF2807"/>
    <property type="match status" value="1"/>
</dbReference>
<evidence type="ECO:0000313" key="5">
    <source>
        <dbReference type="Proteomes" id="UP000006049"/>
    </source>
</evidence>
<feature type="signal peptide" evidence="2">
    <location>
        <begin position="1"/>
        <end position="23"/>
    </location>
</feature>
<evidence type="ECO:0000256" key="1">
    <source>
        <dbReference type="SAM" id="MobiDB-lite"/>
    </source>
</evidence>
<accession>I3YYL3</accession>
<dbReference type="EMBL" id="CP003280">
    <property type="protein sequence ID" value="AFL82081.1"/>
    <property type="molecule type" value="Genomic_DNA"/>
</dbReference>
<sequence>MKILAQISLTTALFFVVSLQMNAQDNKSVSIVGSGNVITKTVTTQPYKKINVSGSMDVYLEKGTEGTISVTAEDNVQERIVVESNGETLTITMKNNTSLQNTKKIKITVPFKELSAIVLRGSGDIKGKDKIETKSLALSIQGSGDIELSIETGTLSAEIRGSGDIELKGKATAVEVSTRGSGDFEGAELISDKAQIAIKGSGDTSIQVNNSLSGEIQGSGSILYGGNPSSNQVSVRGSGQVKPM</sequence>
<evidence type="ECO:0000259" key="3">
    <source>
        <dbReference type="Pfam" id="PF10988"/>
    </source>
</evidence>
<proteinExistence type="predicted"/>
<dbReference type="HOGENOM" id="CLU_072746_3_1_10"/>
<dbReference type="InterPro" id="IPR021255">
    <property type="entry name" value="DUF2807"/>
</dbReference>